<dbReference type="AlphaFoldDB" id="A0A9W4IV28"/>
<accession>A0A9W4IV28</accession>
<feature type="transmembrane region" description="Helical" evidence="7">
    <location>
        <begin position="492"/>
        <end position="513"/>
    </location>
</feature>
<feature type="transmembrane region" description="Helical" evidence="7">
    <location>
        <begin position="906"/>
        <end position="926"/>
    </location>
</feature>
<dbReference type="Gene3D" id="1.20.58.340">
    <property type="entry name" value="Magnesium transport protein CorA, transmembrane region"/>
    <property type="match status" value="1"/>
</dbReference>
<feature type="transmembrane region" description="Helical" evidence="7">
    <location>
        <begin position="347"/>
        <end position="368"/>
    </location>
</feature>
<comment type="caution">
    <text evidence="8">The sequence shown here is derived from an EMBL/GenBank/DDBJ whole genome shotgun (WGS) entry which is preliminary data.</text>
</comment>
<feature type="transmembrane region" description="Helical" evidence="7">
    <location>
        <begin position="214"/>
        <end position="234"/>
    </location>
</feature>
<dbReference type="InterPro" id="IPR004840">
    <property type="entry name" value="Amino_acid_permease_CS"/>
</dbReference>
<dbReference type="InterPro" id="IPR002293">
    <property type="entry name" value="AA/rel_permease1"/>
</dbReference>
<dbReference type="EMBL" id="CAJVPA010000111">
    <property type="protein sequence ID" value="CAG8351482.1"/>
    <property type="molecule type" value="Genomic_DNA"/>
</dbReference>
<proteinExistence type="predicted"/>
<evidence type="ECO:0000313" key="8">
    <source>
        <dbReference type="EMBL" id="CAG8351482.1"/>
    </source>
</evidence>
<dbReference type="PROSITE" id="PS00218">
    <property type="entry name" value="AMINO_ACID_PERMEASE_1"/>
    <property type="match status" value="1"/>
</dbReference>
<dbReference type="Pfam" id="PF13520">
    <property type="entry name" value="AA_permease_2"/>
    <property type="match status" value="1"/>
</dbReference>
<feature type="transmembrane region" description="Helical" evidence="7">
    <location>
        <begin position="186"/>
        <end position="208"/>
    </location>
</feature>
<evidence type="ECO:0000313" key="9">
    <source>
        <dbReference type="Proteomes" id="UP001152646"/>
    </source>
</evidence>
<keyword evidence="3 7" id="KW-0812">Transmembrane</keyword>
<dbReference type="GO" id="GO:0022857">
    <property type="term" value="F:transmembrane transporter activity"/>
    <property type="evidence" value="ECO:0007669"/>
    <property type="project" value="InterPro"/>
</dbReference>
<protein>
    <recommendedName>
        <fullName evidence="10">Amino acid/polyamine transporter I</fullName>
    </recommendedName>
</protein>
<feature type="transmembrane region" description="Helical" evidence="7">
    <location>
        <begin position="59"/>
        <end position="79"/>
    </location>
</feature>
<name>A0A9W4IV28_9EURO</name>
<evidence type="ECO:0000256" key="3">
    <source>
        <dbReference type="ARBA" id="ARBA00022692"/>
    </source>
</evidence>
<keyword evidence="5 7" id="KW-0472">Membrane</keyword>
<evidence type="ECO:0000256" key="2">
    <source>
        <dbReference type="ARBA" id="ARBA00022448"/>
    </source>
</evidence>
<keyword evidence="2" id="KW-0813">Transport</keyword>
<dbReference type="Gene3D" id="1.20.1740.10">
    <property type="entry name" value="Amino acid/polyamine transporter I"/>
    <property type="match status" value="1"/>
</dbReference>
<feature type="transmembrane region" description="Helical" evidence="7">
    <location>
        <begin position="91"/>
        <end position="114"/>
    </location>
</feature>
<sequence>MAKEIDSHQRHASKDKSPEPIDITDYPHIEEGKQTSANGVLEALGYEPELVRNRSTLQVAFMSFVLAAIPYGLATTFTYPLVGGGPVNIIWGWLAVSLIILCVAVSLGEITSVYPTAGGVYYQTFMLSPPSYRRIASWICGWSYVVGNITITLAVNLGSTLFLVSCLNVFESSPGVGIFQAETYQIFLIFLAVTFLANAICAYGNAWLPFLDTFAIFWTFFGVLAIIICVLAIAKDGRHDAEYVFTSFEPQSGWPAGWSFCVGLLQAAYSTSSTGMVICMCEEVQKPATQVPKAMVGTVILNTLAGFLFLIPLVFVLPDTRVLNALQSGQPVPTIIKSAIGSSIGSFMLLLPLIVLSLLCVIGCTTAVSRSTWAFARDGGIPGSKWWKQINNDGVPFNAMMLGMAVEILLGFIYFGSTTAFNAFTGVGVITLTLSYACPIIVSLVGGRRQVRNGQFYCGKFGLVCNIISLVWSVLVIPLFCMPTSIPVSAETVNYAPVVFVAFILIASAWYWVWGYDKYSGPPTVDDEYNPSEIVFSCPNSVAMQEQKQRSCAELLVLQCKNSPGQPGNWQETRSLNFHFDKSKDIFQIIPAWSQTCIIVGYSNQIDRCSQCRSSIAEILSMPHFWWSFFYQNANGCFGYEKTQDSGGLTGINTWGKFTVKQVDHDARFRWYHMSTFTRWIPSTNQTIVLALDFDQPWRDRFLRAVMARDPRWLEDPFWVYPALVEQVARAQEPSVWGIRDHVRGLETEGKPEGRPQPDYRRLHDIARHAIHVNETLDVAVQNLEDILVQHESYMVASTENNSCSEDIHLRLRSFLSFLANLRYRSISNEKRLQNEVQLAFNTVAQHDASVTLEIGRATQLDSATMKTIAFVTLTFLPPTFICAIFSMSFFDFGGDSGWTMSSQFWIYWVFAIPTTIFTTLVWTYWPEIRRVVFSKFL</sequence>
<dbReference type="GO" id="GO:0016020">
    <property type="term" value="C:membrane"/>
    <property type="evidence" value="ECO:0007669"/>
    <property type="project" value="UniProtKB-SubCell"/>
</dbReference>
<feature type="transmembrane region" description="Helical" evidence="7">
    <location>
        <begin position="457"/>
        <end position="480"/>
    </location>
</feature>
<comment type="subcellular location">
    <subcellularLocation>
        <location evidence="1">Membrane</location>
        <topology evidence="1">Multi-pass membrane protein</topology>
    </subcellularLocation>
</comment>
<feature type="transmembrane region" description="Helical" evidence="7">
    <location>
        <begin position="869"/>
        <end position="891"/>
    </location>
</feature>
<evidence type="ECO:0008006" key="10">
    <source>
        <dbReference type="Google" id="ProtNLM"/>
    </source>
</evidence>
<feature type="transmembrane region" description="Helical" evidence="7">
    <location>
        <begin position="395"/>
        <end position="415"/>
    </location>
</feature>
<dbReference type="PANTHER" id="PTHR45649:SF23">
    <property type="entry name" value="TRANSPORTER, PUTATIVE (EUROFUNG)-RELATED"/>
    <property type="match status" value="1"/>
</dbReference>
<evidence type="ECO:0000256" key="6">
    <source>
        <dbReference type="SAM" id="MobiDB-lite"/>
    </source>
</evidence>
<dbReference type="GO" id="GO:0006865">
    <property type="term" value="P:amino acid transport"/>
    <property type="evidence" value="ECO:0007669"/>
    <property type="project" value="InterPro"/>
</dbReference>
<organism evidence="8 9">
    <name type="scientific">Penicillium salamii</name>
    <dbReference type="NCBI Taxonomy" id="1612424"/>
    <lineage>
        <taxon>Eukaryota</taxon>
        <taxon>Fungi</taxon>
        <taxon>Dikarya</taxon>
        <taxon>Ascomycota</taxon>
        <taxon>Pezizomycotina</taxon>
        <taxon>Eurotiomycetes</taxon>
        <taxon>Eurotiomycetidae</taxon>
        <taxon>Eurotiales</taxon>
        <taxon>Aspergillaceae</taxon>
        <taxon>Penicillium</taxon>
    </lineage>
</organism>
<dbReference type="PANTHER" id="PTHR45649">
    <property type="entry name" value="AMINO-ACID PERMEASE BAT1"/>
    <property type="match status" value="1"/>
</dbReference>
<evidence type="ECO:0000256" key="4">
    <source>
        <dbReference type="ARBA" id="ARBA00022989"/>
    </source>
</evidence>
<evidence type="ECO:0000256" key="5">
    <source>
        <dbReference type="ARBA" id="ARBA00023136"/>
    </source>
</evidence>
<feature type="transmembrane region" description="Helical" evidence="7">
    <location>
        <begin position="421"/>
        <end position="445"/>
    </location>
</feature>
<gene>
    <name evidence="8" type="ORF">PSALAMII_LOCUS3238</name>
</gene>
<evidence type="ECO:0000256" key="1">
    <source>
        <dbReference type="ARBA" id="ARBA00004141"/>
    </source>
</evidence>
<reference evidence="8" key="1">
    <citation type="submission" date="2021-07" db="EMBL/GenBank/DDBJ databases">
        <authorList>
            <person name="Branca A.L. A."/>
        </authorList>
    </citation>
    <scope>NUCLEOTIDE SEQUENCE</scope>
</reference>
<feature type="region of interest" description="Disordered" evidence="6">
    <location>
        <begin position="1"/>
        <end position="25"/>
    </location>
</feature>
<evidence type="ECO:0000256" key="7">
    <source>
        <dbReference type="SAM" id="Phobius"/>
    </source>
</evidence>
<keyword evidence="4 7" id="KW-1133">Transmembrane helix</keyword>
<dbReference type="Proteomes" id="UP001152646">
    <property type="component" value="Unassembled WGS sequence"/>
</dbReference>
<feature type="transmembrane region" description="Helical" evidence="7">
    <location>
        <begin position="294"/>
        <end position="317"/>
    </location>
</feature>
<feature type="transmembrane region" description="Helical" evidence="7">
    <location>
        <begin position="135"/>
        <end position="155"/>
    </location>
</feature>
<dbReference type="OrthoDB" id="3900342at2759"/>